<comment type="caution">
    <text evidence="10">The sequence shown here is derived from an EMBL/GenBank/DDBJ whole genome shotgun (WGS) entry which is preliminary data.</text>
</comment>
<dbReference type="PIRSF" id="PIRSF001480">
    <property type="entry name" value="Mannose-6-phosphate_isomerase"/>
    <property type="match status" value="1"/>
</dbReference>
<keyword evidence="6 10" id="KW-0413">Isomerase</keyword>
<evidence type="ECO:0000256" key="7">
    <source>
        <dbReference type="PIRSR" id="PIRSR001480-1"/>
    </source>
</evidence>
<dbReference type="InterPro" id="IPR011051">
    <property type="entry name" value="RmlC_Cupin_sf"/>
</dbReference>
<name>A0A7W3LKT3_ACTNM</name>
<dbReference type="Gene3D" id="1.10.441.10">
    <property type="entry name" value="Phosphomannose Isomerase, domain 2"/>
    <property type="match status" value="1"/>
</dbReference>
<dbReference type="AlphaFoldDB" id="A0A7W3LKT3"/>
<dbReference type="Proteomes" id="UP000572680">
    <property type="component" value="Unassembled WGS sequence"/>
</dbReference>
<dbReference type="EC" id="5.3.1.8" evidence="3"/>
<reference evidence="10 11" key="1">
    <citation type="submission" date="2020-08" db="EMBL/GenBank/DDBJ databases">
        <title>Genomic Encyclopedia of Type Strains, Phase IV (KMG-IV): sequencing the most valuable type-strain genomes for metagenomic binning, comparative biology and taxonomic classification.</title>
        <authorList>
            <person name="Goeker M."/>
        </authorList>
    </citation>
    <scope>NUCLEOTIDE SEQUENCE [LARGE SCALE GENOMIC DNA]</scope>
    <source>
        <strain evidence="10 11">DSM 44197</strain>
    </source>
</reference>
<dbReference type="GO" id="GO:0004476">
    <property type="term" value="F:mannose-6-phosphate isomerase activity"/>
    <property type="evidence" value="ECO:0007669"/>
    <property type="project" value="UniProtKB-EC"/>
</dbReference>
<evidence type="ECO:0000259" key="9">
    <source>
        <dbReference type="Pfam" id="PF20511"/>
    </source>
</evidence>
<evidence type="ECO:0000256" key="3">
    <source>
        <dbReference type="ARBA" id="ARBA00011956"/>
    </source>
</evidence>
<evidence type="ECO:0000256" key="8">
    <source>
        <dbReference type="PIRSR" id="PIRSR001480-2"/>
    </source>
</evidence>
<feature type="active site" evidence="7">
    <location>
        <position position="265"/>
    </location>
</feature>
<evidence type="ECO:0000256" key="2">
    <source>
        <dbReference type="ARBA" id="ARBA00010772"/>
    </source>
</evidence>
<feature type="binding site" evidence="8">
    <location>
        <position position="132"/>
    </location>
    <ligand>
        <name>Zn(2+)</name>
        <dbReference type="ChEBI" id="CHEBI:29105"/>
    </ligand>
</feature>
<evidence type="ECO:0000256" key="1">
    <source>
        <dbReference type="ARBA" id="ARBA00000757"/>
    </source>
</evidence>
<dbReference type="GO" id="GO:0005975">
    <property type="term" value="P:carbohydrate metabolic process"/>
    <property type="evidence" value="ECO:0007669"/>
    <property type="project" value="InterPro"/>
</dbReference>
<comment type="cofactor">
    <cofactor evidence="8">
        <name>Zn(2+)</name>
        <dbReference type="ChEBI" id="CHEBI:29105"/>
    </cofactor>
    <text evidence="8">Binds 1 zinc ion per subunit.</text>
</comment>
<dbReference type="InterPro" id="IPR016305">
    <property type="entry name" value="Mannose-6-P_Isomerase"/>
</dbReference>
<dbReference type="PANTHER" id="PTHR10309:SF0">
    <property type="entry name" value="MANNOSE-6-PHOSPHATE ISOMERASE"/>
    <property type="match status" value="1"/>
</dbReference>
<dbReference type="GO" id="GO:0005829">
    <property type="term" value="C:cytosol"/>
    <property type="evidence" value="ECO:0007669"/>
    <property type="project" value="TreeGrafter"/>
</dbReference>
<dbReference type="Pfam" id="PF20511">
    <property type="entry name" value="PMI_typeI_cat"/>
    <property type="match status" value="1"/>
</dbReference>
<dbReference type="CDD" id="cd07011">
    <property type="entry name" value="cupin_PMI_type_I_N"/>
    <property type="match status" value="1"/>
</dbReference>
<evidence type="ECO:0000313" key="11">
    <source>
        <dbReference type="Proteomes" id="UP000572680"/>
    </source>
</evidence>
<dbReference type="Gene3D" id="2.60.120.10">
    <property type="entry name" value="Jelly Rolls"/>
    <property type="match status" value="2"/>
</dbReference>
<evidence type="ECO:0000256" key="6">
    <source>
        <dbReference type="ARBA" id="ARBA00023235"/>
    </source>
</evidence>
<dbReference type="PRINTS" id="PR00714">
    <property type="entry name" value="MAN6PISMRASE"/>
</dbReference>
<evidence type="ECO:0000256" key="5">
    <source>
        <dbReference type="ARBA" id="ARBA00022833"/>
    </source>
</evidence>
<feature type="binding site" evidence="8">
    <location>
        <position position="95"/>
    </location>
    <ligand>
        <name>Zn(2+)</name>
        <dbReference type="ChEBI" id="CHEBI:29105"/>
    </ligand>
</feature>
<comment type="catalytic activity">
    <reaction evidence="1">
        <text>D-mannose 6-phosphate = D-fructose 6-phosphate</text>
        <dbReference type="Rhea" id="RHEA:12356"/>
        <dbReference type="ChEBI" id="CHEBI:58735"/>
        <dbReference type="ChEBI" id="CHEBI:61527"/>
        <dbReference type="EC" id="5.3.1.8"/>
    </reaction>
</comment>
<evidence type="ECO:0000313" key="10">
    <source>
        <dbReference type="EMBL" id="MBA8949954.1"/>
    </source>
</evidence>
<comment type="similarity">
    <text evidence="2">Belongs to the mannose-6-phosphate isomerase type 1 family.</text>
</comment>
<dbReference type="InterPro" id="IPR046457">
    <property type="entry name" value="PMI_typeI_cat"/>
</dbReference>
<dbReference type="InterPro" id="IPR014710">
    <property type="entry name" value="RmlC-like_jellyroll"/>
</dbReference>
<dbReference type="EMBL" id="JACJIA010000002">
    <property type="protein sequence ID" value="MBA8949954.1"/>
    <property type="molecule type" value="Genomic_DNA"/>
</dbReference>
<protein>
    <recommendedName>
        <fullName evidence="3">mannose-6-phosphate isomerase</fullName>
        <ecNumber evidence="3">5.3.1.8</ecNumber>
    </recommendedName>
</protein>
<sequence>MTGPFPLSTVIRPYDWGSTTAFPEMFGTERTGGPQAELWAGAHPSAPSFSGGLPLTELIRRDPVGMLGERAVERFGPVLPFLLKVLAVERPLSLQVHPANDRAAAGFAREENAGIAPDDARRVYRDPRHKPEMVCAVTGFEALCGFRDPRDAAALLDGLGLAETAPWTALLRVGALRRTFERVFEDAAACDAVERALLRSDRDEYAAYRGLALAFPGDPAVTAALLLNHVRLSPGQAMFLGAGVPHAYLAGVAVEVMANSDNVLRCGLTAKRRHLAEALSVLDLRPAEPSLVPATRRQGGVSYQPPVAEFMLTRHDLATGASRPLPPGAPRILLCLGGEARVQRMAFGPGEAAFVPARASLDLTGQGTVHIAEPGTTP</sequence>
<feature type="binding site" evidence="8">
    <location>
        <position position="246"/>
    </location>
    <ligand>
        <name>Zn(2+)</name>
        <dbReference type="ChEBI" id="CHEBI:29105"/>
    </ligand>
</feature>
<dbReference type="InterPro" id="IPR001250">
    <property type="entry name" value="Man6P_Isoase-1"/>
</dbReference>
<dbReference type="SUPFAM" id="SSF51182">
    <property type="entry name" value="RmlC-like cupins"/>
    <property type="match status" value="1"/>
</dbReference>
<keyword evidence="5 8" id="KW-0862">Zinc</keyword>
<feature type="domain" description="Phosphomannose isomerase type I catalytic" evidence="9">
    <location>
        <begin position="5"/>
        <end position="147"/>
    </location>
</feature>
<dbReference type="GO" id="GO:0009298">
    <property type="term" value="P:GDP-mannose biosynthetic process"/>
    <property type="evidence" value="ECO:0007669"/>
    <property type="project" value="InterPro"/>
</dbReference>
<dbReference type="RefSeq" id="WP_182842449.1">
    <property type="nucleotide sequence ID" value="NZ_BAAALP010000027.1"/>
</dbReference>
<keyword evidence="4 8" id="KW-0479">Metal-binding</keyword>
<gene>
    <name evidence="10" type="ORF">HNR61_001567</name>
</gene>
<dbReference type="GO" id="GO:0008270">
    <property type="term" value="F:zinc ion binding"/>
    <property type="evidence" value="ECO:0007669"/>
    <property type="project" value="InterPro"/>
</dbReference>
<feature type="binding site" evidence="8">
    <location>
        <position position="97"/>
    </location>
    <ligand>
        <name>Zn(2+)</name>
        <dbReference type="ChEBI" id="CHEBI:29105"/>
    </ligand>
</feature>
<proteinExistence type="inferred from homology"/>
<organism evidence="10 11">
    <name type="scientific">Actinomadura namibiensis</name>
    <dbReference type="NCBI Taxonomy" id="182080"/>
    <lineage>
        <taxon>Bacteria</taxon>
        <taxon>Bacillati</taxon>
        <taxon>Actinomycetota</taxon>
        <taxon>Actinomycetes</taxon>
        <taxon>Streptosporangiales</taxon>
        <taxon>Thermomonosporaceae</taxon>
        <taxon>Actinomadura</taxon>
    </lineage>
</organism>
<keyword evidence="11" id="KW-1185">Reference proteome</keyword>
<accession>A0A7W3LKT3</accession>
<dbReference type="NCBIfam" id="TIGR00218">
    <property type="entry name" value="manA"/>
    <property type="match status" value="1"/>
</dbReference>
<dbReference type="PANTHER" id="PTHR10309">
    <property type="entry name" value="MANNOSE-6-PHOSPHATE ISOMERASE"/>
    <property type="match status" value="1"/>
</dbReference>
<evidence type="ECO:0000256" key="4">
    <source>
        <dbReference type="ARBA" id="ARBA00022723"/>
    </source>
</evidence>